<gene>
    <name evidence="1" type="ORF">CUV01_19300</name>
</gene>
<evidence type="ECO:0000313" key="1">
    <source>
        <dbReference type="EMBL" id="AUH35731.1"/>
    </source>
</evidence>
<geneLocation type="plasmid" evidence="2">
    <name>pbm152</name>
</geneLocation>
<reference evidence="1 2" key="1">
    <citation type="submission" date="2017-12" db="EMBL/GenBank/DDBJ databases">
        <authorList>
            <person name="Hurst M.R.H."/>
        </authorList>
    </citation>
    <scope>NUCLEOTIDE SEQUENCE [LARGE SCALE GENOMIC DNA]</scope>
    <source>
        <strain evidence="1 2">BM15</strain>
        <plasmid evidence="2">Plasmid pbm152</plasmid>
    </source>
</reference>
<keyword evidence="2" id="KW-1185">Reference proteome</keyword>
<proteinExistence type="predicted"/>
<protein>
    <submittedName>
        <fullName evidence="1">Uncharacterized protein</fullName>
    </submittedName>
</protein>
<dbReference type="Proteomes" id="UP000233742">
    <property type="component" value="Plasmid pBM152"/>
</dbReference>
<dbReference type="OrthoDB" id="7875275at2"/>
<dbReference type="KEGG" id="paro:CUV01_19300"/>
<dbReference type="EMBL" id="CP025410">
    <property type="protein sequence ID" value="AUH35731.1"/>
    <property type="molecule type" value="Genomic_DNA"/>
</dbReference>
<dbReference type="AlphaFoldDB" id="A0A2K9F958"/>
<keyword evidence="1" id="KW-0614">Plasmid</keyword>
<sequence>MPAREAHQPITINCPHCGGESILADACARWNVETQEWELSTVYDDKTCADCGIEVSAEERSVQEGA</sequence>
<evidence type="ECO:0000313" key="2">
    <source>
        <dbReference type="Proteomes" id="UP000233742"/>
    </source>
</evidence>
<accession>A0A2K9F958</accession>
<dbReference type="RefSeq" id="WP_101462380.1">
    <property type="nucleotide sequence ID" value="NZ_CP025410.1"/>
</dbReference>
<name>A0A2K9F958_9RHOB</name>
<organism evidence="1 2">
    <name type="scientific">Paracoccus tegillarcae</name>
    <dbReference type="NCBI Taxonomy" id="1529068"/>
    <lineage>
        <taxon>Bacteria</taxon>
        <taxon>Pseudomonadati</taxon>
        <taxon>Pseudomonadota</taxon>
        <taxon>Alphaproteobacteria</taxon>
        <taxon>Rhodobacterales</taxon>
        <taxon>Paracoccaceae</taxon>
        <taxon>Paracoccus</taxon>
    </lineage>
</organism>